<dbReference type="AlphaFoldDB" id="U2PF26"/>
<accession>U2PF26</accession>
<comment type="caution">
    <text evidence="1">The sequence shown here is derived from an EMBL/GenBank/DDBJ whole genome shotgun (WGS) entry which is preliminary data.</text>
</comment>
<evidence type="ECO:0000313" key="1">
    <source>
        <dbReference type="EMBL" id="ERK42731.1"/>
    </source>
</evidence>
<evidence type="ECO:0000313" key="2">
    <source>
        <dbReference type="Proteomes" id="UP000016644"/>
    </source>
</evidence>
<organism evidence="1 2">
    <name type="scientific">Levilactobacillus brevis ATCC 14869 = DSM 20054</name>
    <dbReference type="NCBI Taxonomy" id="649758"/>
    <lineage>
        <taxon>Bacteria</taxon>
        <taxon>Bacillati</taxon>
        <taxon>Bacillota</taxon>
        <taxon>Bacilli</taxon>
        <taxon>Lactobacillales</taxon>
        <taxon>Lactobacillaceae</taxon>
        <taxon>Levilactobacillus</taxon>
    </lineage>
</organism>
<gene>
    <name evidence="1" type="ORF">HMPREF0495_01799</name>
</gene>
<dbReference type="EMBL" id="AWVK01000081">
    <property type="protein sequence ID" value="ERK42731.1"/>
    <property type="molecule type" value="Genomic_DNA"/>
</dbReference>
<sequence>MFVTAEKNQRLQLPAKDTSRFIHKTPVVCYGSTGVYAILG</sequence>
<dbReference type="HOGENOM" id="CLU_3291377_0_0_9"/>
<name>U2PF26_LEVBR</name>
<proteinExistence type="predicted"/>
<dbReference type="Proteomes" id="UP000016644">
    <property type="component" value="Unassembled WGS sequence"/>
</dbReference>
<reference evidence="1 2" key="1">
    <citation type="submission" date="2013-06" db="EMBL/GenBank/DDBJ databases">
        <authorList>
            <person name="Weinstock G."/>
            <person name="Sodergren E."/>
            <person name="Lobos E.A."/>
            <person name="Fulton L."/>
            <person name="Fulton R."/>
            <person name="Courtney L."/>
            <person name="Fronick C."/>
            <person name="O'Laughlin M."/>
            <person name="Godfrey J."/>
            <person name="Wilson R.M."/>
            <person name="Miner T."/>
            <person name="Farmer C."/>
            <person name="Delehaunty K."/>
            <person name="Cordes M."/>
            <person name="Minx P."/>
            <person name="Tomlinson C."/>
            <person name="Chen J."/>
            <person name="Wollam A."/>
            <person name="Pepin K.H."/>
            <person name="Bhonagiri V."/>
            <person name="Zhang X."/>
            <person name="Warren W."/>
            <person name="Mitreva M."/>
            <person name="Mardis E.R."/>
            <person name="Wilson R.K."/>
        </authorList>
    </citation>
    <scope>NUCLEOTIDE SEQUENCE [LARGE SCALE GENOMIC DNA]</scope>
    <source>
        <strain evidence="1 2">ATCC 14869</strain>
    </source>
</reference>
<protein>
    <submittedName>
        <fullName evidence="1">Uncharacterized protein</fullName>
    </submittedName>
</protein>